<dbReference type="Proteomes" id="UP000292564">
    <property type="component" value="Unassembled WGS sequence"/>
</dbReference>
<sequence>MKNAAIATAVTLSLALAGVVGWHTLGPRNDPAPELPPPGAFRPGTCRTVAEPVLSLARLAYRAKDRPTVPAPDRAELARVQTVLVSARSGAPEDLADALDGVVVAIGYARLRVDSGTFQPSYLRDLDTARQRLQAACVA</sequence>
<reference evidence="1 2" key="1">
    <citation type="submission" date="2019-02" db="EMBL/GenBank/DDBJ databases">
        <title>Sequencing the genomes of 1000 actinobacteria strains.</title>
        <authorList>
            <person name="Klenk H.-P."/>
        </authorList>
    </citation>
    <scope>NUCLEOTIDE SEQUENCE [LARGE SCALE GENOMIC DNA]</scope>
    <source>
        <strain evidence="1 2">DSM 45162</strain>
    </source>
</reference>
<dbReference type="AlphaFoldDB" id="A0A4Q7ZT19"/>
<name>A0A4Q7ZT19_9ACTN</name>
<gene>
    <name evidence="1" type="ORF">EV385_5580</name>
</gene>
<dbReference type="OrthoDB" id="3214011at2"/>
<organism evidence="1 2">
    <name type="scientific">Krasilnikovia cinnamomea</name>
    <dbReference type="NCBI Taxonomy" id="349313"/>
    <lineage>
        <taxon>Bacteria</taxon>
        <taxon>Bacillati</taxon>
        <taxon>Actinomycetota</taxon>
        <taxon>Actinomycetes</taxon>
        <taxon>Micromonosporales</taxon>
        <taxon>Micromonosporaceae</taxon>
        <taxon>Krasilnikovia</taxon>
    </lineage>
</organism>
<evidence type="ECO:0000313" key="2">
    <source>
        <dbReference type="Proteomes" id="UP000292564"/>
    </source>
</evidence>
<comment type="caution">
    <text evidence="1">The sequence shown here is derived from an EMBL/GenBank/DDBJ whole genome shotgun (WGS) entry which is preliminary data.</text>
</comment>
<dbReference type="EMBL" id="SHKY01000001">
    <property type="protein sequence ID" value="RZU53649.1"/>
    <property type="molecule type" value="Genomic_DNA"/>
</dbReference>
<keyword evidence="2" id="KW-1185">Reference proteome</keyword>
<evidence type="ECO:0000313" key="1">
    <source>
        <dbReference type="EMBL" id="RZU53649.1"/>
    </source>
</evidence>
<protein>
    <submittedName>
        <fullName evidence="1">Uncharacterized protein</fullName>
    </submittedName>
</protein>
<proteinExistence type="predicted"/>
<accession>A0A4Q7ZT19</accession>
<dbReference type="RefSeq" id="WP_130512114.1">
    <property type="nucleotide sequence ID" value="NZ_SHKY01000001.1"/>
</dbReference>